<dbReference type="Proteomes" id="UP000295793">
    <property type="component" value="Unassembled WGS sequence"/>
</dbReference>
<dbReference type="OrthoDB" id="9843702at2"/>
<feature type="domain" description="N-acyl amino acid synthase FeeM catalytic core" evidence="1">
    <location>
        <begin position="63"/>
        <end position="177"/>
    </location>
</feature>
<dbReference type="Pfam" id="PF21926">
    <property type="entry name" value="FeeM"/>
    <property type="match status" value="1"/>
</dbReference>
<proteinExistence type="predicted"/>
<evidence type="ECO:0000313" key="3">
    <source>
        <dbReference type="Proteomes" id="UP000295793"/>
    </source>
</evidence>
<protein>
    <recommendedName>
        <fullName evidence="1">N-acyl amino acid synthase FeeM catalytic core domain-containing protein</fullName>
    </recommendedName>
</protein>
<evidence type="ECO:0000313" key="2">
    <source>
        <dbReference type="EMBL" id="TCS43089.1"/>
    </source>
</evidence>
<name>A0A4R3I9L1_9GAMM</name>
<dbReference type="RefSeq" id="WP_132699704.1">
    <property type="nucleotide sequence ID" value="NZ_SLZR01000002.1"/>
</dbReference>
<dbReference type="AlphaFoldDB" id="A0A4R3I9L1"/>
<keyword evidence="3" id="KW-1185">Reference proteome</keyword>
<comment type="caution">
    <text evidence="2">The sequence shown here is derived from an EMBL/GenBank/DDBJ whole genome shotgun (WGS) entry which is preliminary data.</text>
</comment>
<dbReference type="Gene3D" id="3.40.630.30">
    <property type="match status" value="1"/>
</dbReference>
<organism evidence="2 3">
    <name type="scientific">Reinekea marinisedimentorum</name>
    <dbReference type="NCBI Taxonomy" id="230495"/>
    <lineage>
        <taxon>Bacteria</taxon>
        <taxon>Pseudomonadati</taxon>
        <taxon>Pseudomonadota</taxon>
        <taxon>Gammaproteobacteria</taxon>
        <taxon>Oceanospirillales</taxon>
        <taxon>Saccharospirillaceae</taxon>
        <taxon>Reinekea</taxon>
    </lineage>
</organism>
<dbReference type="EMBL" id="SLZR01000002">
    <property type="protein sequence ID" value="TCS43089.1"/>
    <property type="molecule type" value="Genomic_DNA"/>
</dbReference>
<evidence type="ECO:0000259" key="1">
    <source>
        <dbReference type="Pfam" id="PF21926"/>
    </source>
</evidence>
<reference evidence="2 3" key="1">
    <citation type="submission" date="2019-03" db="EMBL/GenBank/DDBJ databases">
        <title>Genomic Encyclopedia of Archaeal and Bacterial Type Strains, Phase II (KMG-II): from individual species to whole genera.</title>
        <authorList>
            <person name="Goeker M."/>
        </authorList>
    </citation>
    <scope>NUCLEOTIDE SEQUENCE [LARGE SCALE GENOMIC DNA]</scope>
    <source>
        <strain evidence="2 3">DSM 15388</strain>
    </source>
</reference>
<sequence>MTNQVVTQSTLYSYDSEQSRFQYELINQQNYSQEMPGIWQFVAANLAAQGDVEIADALTAAKSEHFDPHPETRVIKIFGQDRRMVGTFSVTMDSDRGMPVTHYFADELAFLRKKYRMVNGWRFSMLPIPDAALLRNRTFAIFKSLAMQDQADAIVLYFNERLNRYYSRFFNGRVIATKTISFDGINELPVSLFVGEVKDNQPEMKYLLEGTNA</sequence>
<accession>A0A4R3I9L1</accession>
<dbReference type="InterPro" id="IPR054597">
    <property type="entry name" value="FeeM_cat"/>
</dbReference>
<gene>
    <name evidence="2" type="ORF">BCF53_102112</name>
</gene>